<dbReference type="InterPro" id="IPR028325">
    <property type="entry name" value="VG_K_chnl"/>
</dbReference>
<feature type="transmembrane region" description="Helical" evidence="13">
    <location>
        <begin position="188"/>
        <end position="213"/>
    </location>
</feature>
<name>A0ABW4XRW4_9GAMM</name>
<gene>
    <name evidence="15" type="ORF">ACFSJ3_17185</name>
</gene>
<evidence type="ECO:0000256" key="5">
    <source>
        <dbReference type="ARBA" id="ARBA00022826"/>
    </source>
</evidence>
<proteinExistence type="predicted"/>
<keyword evidence="10 13" id="KW-0472">Membrane</keyword>
<keyword evidence="5" id="KW-0631">Potassium channel</keyword>
<evidence type="ECO:0000313" key="15">
    <source>
        <dbReference type="EMBL" id="MFD2097727.1"/>
    </source>
</evidence>
<evidence type="ECO:0000256" key="4">
    <source>
        <dbReference type="ARBA" id="ARBA00022692"/>
    </source>
</evidence>
<evidence type="ECO:0000256" key="10">
    <source>
        <dbReference type="ARBA" id="ARBA00023136"/>
    </source>
</evidence>
<feature type="transmembrane region" description="Helical" evidence="13">
    <location>
        <begin position="46"/>
        <end position="64"/>
    </location>
</feature>
<evidence type="ECO:0000259" key="14">
    <source>
        <dbReference type="Pfam" id="PF00520"/>
    </source>
</evidence>
<dbReference type="GO" id="GO:0034220">
    <property type="term" value="P:monoatomic ion transmembrane transport"/>
    <property type="evidence" value="ECO:0007669"/>
    <property type="project" value="UniProtKB-KW"/>
</dbReference>
<keyword evidence="2" id="KW-0813">Transport</keyword>
<feature type="transmembrane region" description="Helical" evidence="13">
    <location>
        <begin position="127"/>
        <end position="146"/>
    </location>
</feature>
<sequence length="259" mass="29162">MAQTEKEEQIGPFQIALLFLSFYVLLALMIQSLFELPAPVNQILNTADNLICMVFLSDFFIRLYRAENRAKFMKWGWIDFISSIPMLDPLRYGRVVRVIRVVRILRAVRSTKVLISYVMRHKAESSFSLVCTVSLLLIIFAAIAILQLEQNVPGANIETGGDALWWSFVTMTTVGYGDYYPVTAGGRVIAAMLMVAGVGLFGTFTGFVASWLLEEDERKEQHTVINLRNDIAQLQKQVTLLTEQLAKTNRPSDNAKSAD</sequence>
<evidence type="ECO:0000256" key="11">
    <source>
        <dbReference type="ARBA" id="ARBA00023303"/>
    </source>
</evidence>
<comment type="caution">
    <text evidence="15">The sequence shown here is derived from an EMBL/GenBank/DDBJ whole genome shotgun (WGS) entry which is preliminary data.</text>
</comment>
<keyword evidence="11 15" id="KW-0407">Ion channel</keyword>
<evidence type="ECO:0000256" key="3">
    <source>
        <dbReference type="ARBA" id="ARBA00022538"/>
    </source>
</evidence>
<keyword evidence="3" id="KW-0633">Potassium transport</keyword>
<keyword evidence="7" id="KW-0630">Potassium</keyword>
<dbReference type="EMBL" id="JBHUHT010000028">
    <property type="protein sequence ID" value="MFD2097727.1"/>
    <property type="molecule type" value="Genomic_DNA"/>
</dbReference>
<evidence type="ECO:0000256" key="1">
    <source>
        <dbReference type="ARBA" id="ARBA00004141"/>
    </source>
</evidence>
<evidence type="ECO:0000256" key="12">
    <source>
        <dbReference type="SAM" id="Coils"/>
    </source>
</evidence>
<comment type="subcellular location">
    <subcellularLocation>
        <location evidence="1">Membrane</location>
        <topology evidence="1">Multi-pass membrane protein</topology>
    </subcellularLocation>
</comment>
<evidence type="ECO:0000256" key="2">
    <source>
        <dbReference type="ARBA" id="ARBA00022448"/>
    </source>
</evidence>
<evidence type="ECO:0000256" key="8">
    <source>
        <dbReference type="ARBA" id="ARBA00022989"/>
    </source>
</evidence>
<reference evidence="16" key="1">
    <citation type="journal article" date="2019" name="Int. J. Syst. Evol. Microbiol.">
        <title>The Global Catalogue of Microorganisms (GCM) 10K type strain sequencing project: providing services to taxonomists for standard genome sequencing and annotation.</title>
        <authorList>
            <consortium name="The Broad Institute Genomics Platform"/>
            <consortium name="The Broad Institute Genome Sequencing Center for Infectious Disease"/>
            <person name="Wu L."/>
            <person name="Ma J."/>
        </authorList>
    </citation>
    <scope>NUCLEOTIDE SEQUENCE [LARGE SCALE GENOMIC DNA]</scope>
    <source>
        <strain evidence="16">CGMCC 1.10992</strain>
    </source>
</reference>
<dbReference type="Gene3D" id="1.10.287.70">
    <property type="match status" value="1"/>
</dbReference>
<feature type="transmembrane region" description="Helical" evidence="13">
    <location>
        <begin position="12"/>
        <end position="34"/>
    </location>
</feature>
<dbReference type="PANTHER" id="PTHR11537">
    <property type="entry name" value="VOLTAGE-GATED POTASSIUM CHANNEL"/>
    <property type="match status" value="1"/>
</dbReference>
<feature type="coiled-coil region" evidence="12">
    <location>
        <begin position="217"/>
        <end position="244"/>
    </location>
</feature>
<accession>A0ABW4XRW4</accession>
<dbReference type="PRINTS" id="PR00169">
    <property type="entry name" value="KCHANNEL"/>
</dbReference>
<keyword evidence="16" id="KW-1185">Reference proteome</keyword>
<evidence type="ECO:0000256" key="13">
    <source>
        <dbReference type="SAM" id="Phobius"/>
    </source>
</evidence>
<dbReference type="Gene3D" id="1.20.5.110">
    <property type="match status" value="1"/>
</dbReference>
<organism evidence="15 16">
    <name type="scientific">Corallincola platygyrae</name>
    <dbReference type="NCBI Taxonomy" id="1193278"/>
    <lineage>
        <taxon>Bacteria</taxon>
        <taxon>Pseudomonadati</taxon>
        <taxon>Pseudomonadota</taxon>
        <taxon>Gammaproteobacteria</taxon>
        <taxon>Alteromonadales</taxon>
        <taxon>Psychromonadaceae</taxon>
        <taxon>Corallincola</taxon>
    </lineage>
</organism>
<evidence type="ECO:0000256" key="7">
    <source>
        <dbReference type="ARBA" id="ARBA00022958"/>
    </source>
</evidence>
<dbReference type="Proteomes" id="UP001597380">
    <property type="component" value="Unassembled WGS sequence"/>
</dbReference>
<evidence type="ECO:0000256" key="6">
    <source>
        <dbReference type="ARBA" id="ARBA00022882"/>
    </source>
</evidence>
<keyword evidence="8 13" id="KW-1133">Transmembrane helix</keyword>
<keyword evidence="6" id="KW-0851">Voltage-gated channel</keyword>
<dbReference type="RefSeq" id="WP_345341940.1">
    <property type="nucleotide sequence ID" value="NZ_BAABLI010000032.1"/>
</dbReference>
<dbReference type="InterPro" id="IPR027359">
    <property type="entry name" value="Volt_channel_dom_sf"/>
</dbReference>
<keyword evidence="12" id="KW-0175">Coiled coil</keyword>
<dbReference type="InterPro" id="IPR005821">
    <property type="entry name" value="Ion_trans_dom"/>
</dbReference>
<evidence type="ECO:0000313" key="16">
    <source>
        <dbReference type="Proteomes" id="UP001597380"/>
    </source>
</evidence>
<dbReference type="PANTHER" id="PTHR11537:SF254">
    <property type="entry name" value="POTASSIUM VOLTAGE-GATED CHANNEL PROTEIN SHAB"/>
    <property type="match status" value="1"/>
</dbReference>
<dbReference type="SUPFAM" id="SSF81324">
    <property type="entry name" value="Voltage-gated potassium channels"/>
    <property type="match status" value="1"/>
</dbReference>
<dbReference type="Pfam" id="PF00520">
    <property type="entry name" value="Ion_trans"/>
    <property type="match status" value="1"/>
</dbReference>
<keyword evidence="4 13" id="KW-0812">Transmembrane</keyword>
<feature type="domain" description="Ion transport" evidence="14">
    <location>
        <begin position="13"/>
        <end position="211"/>
    </location>
</feature>
<keyword evidence="9" id="KW-0406">Ion transport</keyword>
<dbReference type="Gene3D" id="1.20.120.350">
    <property type="entry name" value="Voltage-gated potassium channels. Chain C"/>
    <property type="match status" value="1"/>
</dbReference>
<protein>
    <submittedName>
        <fullName evidence="15">Potassium channel family protein</fullName>
    </submittedName>
</protein>
<evidence type="ECO:0000256" key="9">
    <source>
        <dbReference type="ARBA" id="ARBA00023065"/>
    </source>
</evidence>